<dbReference type="Pfam" id="PF03808">
    <property type="entry name" value="Glyco_tran_WecG"/>
    <property type="match status" value="1"/>
</dbReference>
<dbReference type="PANTHER" id="PTHR34136">
    <property type="match status" value="1"/>
</dbReference>
<accession>A0A2T5VG58</accession>
<sequence length="263" mass="29245">MLSDVKTSDQHDDSAIRIGPLTLRRMEREDAIALVRTSVEQGSKLDIAICNAHTVLMALDDNSYVDVLNRMTLLNDGVGVNLASRILSGRGFPDNLNGTDLVPDILANVGVPLRIFLLGASPASLEGAARHIAQAYPHHEIVGCRDGYFAGEDVETIVETINAARADLLLVAMGNPRQERFIVANRERLTPKVCIGVGALFDFLSGSVARAPRFFRTMGLEWLFRFLQEPRRLGRRYFIGIPRFLLATLRFPRQRNRPNHPTC</sequence>
<keyword evidence="4" id="KW-1185">Reference proteome</keyword>
<organism evidence="3 4">
    <name type="scientific">Breoghania corrubedonensis</name>
    <dbReference type="NCBI Taxonomy" id="665038"/>
    <lineage>
        <taxon>Bacteria</taxon>
        <taxon>Pseudomonadati</taxon>
        <taxon>Pseudomonadota</taxon>
        <taxon>Alphaproteobacteria</taxon>
        <taxon>Hyphomicrobiales</taxon>
        <taxon>Stappiaceae</taxon>
        <taxon>Breoghania</taxon>
    </lineage>
</organism>
<dbReference type="GO" id="GO:0016758">
    <property type="term" value="F:hexosyltransferase activity"/>
    <property type="evidence" value="ECO:0007669"/>
    <property type="project" value="TreeGrafter"/>
</dbReference>
<name>A0A2T5VG58_9HYPH</name>
<dbReference type="AlphaFoldDB" id="A0A2T5VG58"/>
<keyword evidence="1" id="KW-0328">Glycosyltransferase</keyword>
<dbReference type="CDD" id="cd06533">
    <property type="entry name" value="Glyco_transf_WecG_TagA"/>
    <property type="match status" value="1"/>
</dbReference>
<dbReference type="NCBIfam" id="TIGR00696">
    <property type="entry name" value="wecG_tagA_cpsF"/>
    <property type="match status" value="1"/>
</dbReference>
<dbReference type="EMBL" id="QAYG01000001">
    <property type="protein sequence ID" value="PTW62739.1"/>
    <property type="molecule type" value="Genomic_DNA"/>
</dbReference>
<protein>
    <submittedName>
        <fullName evidence="3">Exopolysaccharide biosynthesis WecB/TagA/CpsF family protein</fullName>
    </submittedName>
</protein>
<dbReference type="PANTHER" id="PTHR34136:SF1">
    <property type="entry name" value="UDP-N-ACETYL-D-MANNOSAMINURONIC ACID TRANSFERASE"/>
    <property type="match status" value="1"/>
</dbReference>
<evidence type="ECO:0000313" key="4">
    <source>
        <dbReference type="Proteomes" id="UP000244081"/>
    </source>
</evidence>
<gene>
    <name evidence="3" type="ORF">C8N35_101786</name>
</gene>
<evidence type="ECO:0000256" key="1">
    <source>
        <dbReference type="ARBA" id="ARBA00022676"/>
    </source>
</evidence>
<dbReference type="InterPro" id="IPR004629">
    <property type="entry name" value="WecG_TagA_CpsF"/>
</dbReference>
<dbReference type="Proteomes" id="UP000244081">
    <property type="component" value="Unassembled WGS sequence"/>
</dbReference>
<proteinExistence type="predicted"/>
<reference evidence="3 4" key="1">
    <citation type="submission" date="2018-04" db="EMBL/GenBank/DDBJ databases">
        <title>Genomic Encyclopedia of Archaeal and Bacterial Type Strains, Phase II (KMG-II): from individual species to whole genera.</title>
        <authorList>
            <person name="Goeker M."/>
        </authorList>
    </citation>
    <scope>NUCLEOTIDE SEQUENCE [LARGE SCALE GENOMIC DNA]</scope>
    <source>
        <strain evidence="3 4">DSM 23382</strain>
    </source>
</reference>
<evidence type="ECO:0000313" key="3">
    <source>
        <dbReference type="EMBL" id="PTW62739.1"/>
    </source>
</evidence>
<keyword evidence="2" id="KW-0808">Transferase</keyword>
<evidence type="ECO:0000256" key="2">
    <source>
        <dbReference type="ARBA" id="ARBA00022679"/>
    </source>
</evidence>
<comment type="caution">
    <text evidence="3">The sequence shown here is derived from an EMBL/GenBank/DDBJ whole genome shotgun (WGS) entry which is preliminary data.</text>
</comment>